<dbReference type="InterPro" id="IPR050309">
    <property type="entry name" value="Type-B_Carboxylest/Lipase"/>
</dbReference>
<dbReference type="EMBL" id="QCYY01000932">
    <property type="protein sequence ID" value="ROT81697.1"/>
    <property type="molecule type" value="Genomic_DNA"/>
</dbReference>
<name>A0A3R7MG38_PENVA</name>
<gene>
    <name evidence="3" type="ORF">C7M84_025148</name>
</gene>
<sequence>MAFQPNRTDLPVMVWLPQGGFISDATPLFQPEFLLAKDVVLVVLQHRLGVLGFLSTEDAELPGNLGLKDQAMALRWVQDNIRDLGGDPDKVTIFGQTRGARLCTTTCCLPCPVSKSISWPAVVPIRDVGKRPLPASHHAVGGGAVSLGAPGGPPAGGLGFGRMVGCPATPDAANSTALVDCLRDVPVEQLMAVTPYITVSKLLLPVRPDARAWTANSSAHPATLIREGRYNRVDVLSGVTRDGAPSTQREGRRWLRPRSHKCHFNHL</sequence>
<organism evidence="3 4">
    <name type="scientific">Penaeus vannamei</name>
    <name type="common">Whiteleg shrimp</name>
    <name type="synonym">Litopenaeus vannamei</name>
    <dbReference type="NCBI Taxonomy" id="6689"/>
    <lineage>
        <taxon>Eukaryota</taxon>
        <taxon>Metazoa</taxon>
        <taxon>Ecdysozoa</taxon>
        <taxon>Arthropoda</taxon>
        <taxon>Crustacea</taxon>
        <taxon>Multicrustacea</taxon>
        <taxon>Malacostraca</taxon>
        <taxon>Eumalacostraca</taxon>
        <taxon>Eucarida</taxon>
        <taxon>Decapoda</taxon>
        <taxon>Dendrobranchiata</taxon>
        <taxon>Penaeoidea</taxon>
        <taxon>Penaeidae</taxon>
        <taxon>Penaeus</taxon>
    </lineage>
</organism>
<dbReference type="STRING" id="6689.A0A3R7MG38"/>
<dbReference type="Gene3D" id="3.40.50.1820">
    <property type="entry name" value="alpha/beta hydrolase"/>
    <property type="match status" value="1"/>
</dbReference>
<dbReference type="Proteomes" id="UP000283509">
    <property type="component" value="Unassembled WGS sequence"/>
</dbReference>
<dbReference type="PANTHER" id="PTHR11559">
    <property type="entry name" value="CARBOXYLESTERASE"/>
    <property type="match status" value="1"/>
</dbReference>
<comment type="caution">
    <text evidence="3">The sequence shown here is derived from an EMBL/GenBank/DDBJ whole genome shotgun (WGS) entry which is preliminary data.</text>
</comment>
<evidence type="ECO:0000313" key="4">
    <source>
        <dbReference type="Proteomes" id="UP000283509"/>
    </source>
</evidence>
<reference evidence="3 4" key="1">
    <citation type="submission" date="2018-04" db="EMBL/GenBank/DDBJ databases">
        <authorList>
            <person name="Zhang X."/>
            <person name="Yuan J."/>
            <person name="Li F."/>
            <person name="Xiang J."/>
        </authorList>
    </citation>
    <scope>NUCLEOTIDE SEQUENCE [LARGE SCALE GENOMIC DNA]</scope>
    <source>
        <tissue evidence="3">Muscle</tissue>
    </source>
</reference>
<dbReference type="InterPro" id="IPR002018">
    <property type="entry name" value="CarbesteraseB"/>
</dbReference>
<dbReference type="AlphaFoldDB" id="A0A3R7MG38"/>
<evidence type="ECO:0000256" key="1">
    <source>
        <dbReference type="ARBA" id="ARBA00023180"/>
    </source>
</evidence>
<dbReference type="InterPro" id="IPR029058">
    <property type="entry name" value="AB_hydrolase_fold"/>
</dbReference>
<protein>
    <submittedName>
        <fullName evidence="3">Carboxylesterase</fullName>
    </submittedName>
</protein>
<keyword evidence="4" id="KW-1185">Reference proteome</keyword>
<dbReference type="SUPFAM" id="SSF53474">
    <property type="entry name" value="alpha/beta-Hydrolases"/>
    <property type="match status" value="1"/>
</dbReference>
<proteinExistence type="predicted"/>
<dbReference type="Pfam" id="PF00135">
    <property type="entry name" value="COesterase"/>
    <property type="match status" value="1"/>
</dbReference>
<reference evidence="3 4" key="2">
    <citation type="submission" date="2019-01" db="EMBL/GenBank/DDBJ databases">
        <title>The decoding of complex shrimp genome reveals the adaptation for benthos swimmer, frequently molting mechanism and breeding impact on genome.</title>
        <authorList>
            <person name="Sun Y."/>
            <person name="Gao Y."/>
            <person name="Yu Y."/>
        </authorList>
    </citation>
    <scope>NUCLEOTIDE SEQUENCE [LARGE SCALE GENOMIC DNA]</scope>
    <source>
        <tissue evidence="3">Muscle</tissue>
    </source>
</reference>
<feature type="domain" description="Carboxylesterase type B" evidence="2">
    <location>
        <begin position="6"/>
        <end position="105"/>
    </location>
</feature>
<accession>A0A3R7MG38</accession>
<evidence type="ECO:0000259" key="2">
    <source>
        <dbReference type="Pfam" id="PF00135"/>
    </source>
</evidence>
<dbReference type="OrthoDB" id="6846267at2759"/>
<keyword evidence="1" id="KW-0325">Glycoprotein</keyword>
<evidence type="ECO:0000313" key="3">
    <source>
        <dbReference type="EMBL" id="ROT81697.1"/>
    </source>
</evidence>